<dbReference type="GO" id="GO:0006351">
    <property type="term" value="P:DNA-templated transcription"/>
    <property type="evidence" value="ECO:0007669"/>
    <property type="project" value="TreeGrafter"/>
</dbReference>
<name>A0A7Y0N385_VIBAL</name>
<gene>
    <name evidence="3" type="ORF">HKB35_28435</name>
</gene>
<dbReference type="EMBL" id="JABCMA010000809">
    <property type="protein sequence ID" value="NMR77510.1"/>
    <property type="molecule type" value="Genomic_DNA"/>
</dbReference>
<dbReference type="GO" id="GO:0043565">
    <property type="term" value="F:sequence-specific DNA binding"/>
    <property type="evidence" value="ECO:0007669"/>
    <property type="project" value="TreeGrafter"/>
</dbReference>
<evidence type="ECO:0000313" key="4">
    <source>
        <dbReference type="Proteomes" id="UP000565155"/>
    </source>
</evidence>
<protein>
    <submittedName>
        <fullName evidence="3">LysR family transcriptional regulator</fullName>
    </submittedName>
</protein>
<dbReference type="PANTHER" id="PTHR30537:SF26">
    <property type="entry name" value="GLYCINE CLEAVAGE SYSTEM TRANSCRIPTIONAL ACTIVATOR"/>
    <property type="match status" value="1"/>
</dbReference>
<reference evidence="3 4" key="1">
    <citation type="submission" date="2020-04" db="EMBL/GenBank/DDBJ databases">
        <title>Whole-genome sequencing of Vibrio spp. from China reveals different genetic environments of blaCTX-M-14 among diverse lineages.</title>
        <authorList>
            <person name="Zheng Z."/>
            <person name="Ye L."/>
            <person name="Chen S."/>
        </authorList>
    </citation>
    <scope>NUCLEOTIDE SEQUENCE [LARGE SCALE GENOMIC DNA]</scope>
    <source>
        <strain evidence="3 4">Vb1636</strain>
    </source>
</reference>
<comment type="caution">
    <text evidence="3">The sequence shown here is derived from an EMBL/GenBank/DDBJ whole genome shotgun (WGS) entry which is preliminary data.</text>
</comment>
<dbReference type="RefSeq" id="WP_025502144.1">
    <property type="nucleotide sequence ID" value="NZ_JABCMA010000809.1"/>
</dbReference>
<sequence>VKLYAETLYPVCSHKIWKEIQDQSIPDALWQYPILSTDSIYRERGKDWAEWCKAGGYTLPNDVDVQHFSHMLLAIEAARYDQGIAFANDFMLNERDKAQDLVYIPSHGLETGDSFYFVHKKNRAKQAEIVKLTNWLKQQCL</sequence>
<proteinExistence type="inferred from homology"/>
<dbReference type="AlphaFoldDB" id="A0A7Y0N385"/>
<dbReference type="Pfam" id="PF03466">
    <property type="entry name" value="LysR_substrate"/>
    <property type="match status" value="1"/>
</dbReference>
<feature type="domain" description="LysR substrate-binding" evidence="2">
    <location>
        <begin position="2"/>
        <end position="140"/>
    </location>
</feature>
<evidence type="ECO:0000259" key="2">
    <source>
        <dbReference type="Pfam" id="PF03466"/>
    </source>
</evidence>
<comment type="similarity">
    <text evidence="1">Belongs to the LysR transcriptional regulatory family.</text>
</comment>
<evidence type="ECO:0000256" key="1">
    <source>
        <dbReference type="ARBA" id="ARBA00009437"/>
    </source>
</evidence>
<feature type="non-terminal residue" evidence="3">
    <location>
        <position position="1"/>
    </location>
</feature>
<organism evidence="3 4">
    <name type="scientific">Vibrio alginolyticus</name>
    <dbReference type="NCBI Taxonomy" id="663"/>
    <lineage>
        <taxon>Bacteria</taxon>
        <taxon>Pseudomonadati</taxon>
        <taxon>Pseudomonadota</taxon>
        <taxon>Gammaproteobacteria</taxon>
        <taxon>Vibrionales</taxon>
        <taxon>Vibrionaceae</taxon>
        <taxon>Vibrio</taxon>
    </lineage>
</organism>
<dbReference type="InterPro" id="IPR005119">
    <property type="entry name" value="LysR_subst-bd"/>
</dbReference>
<dbReference type="Gene3D" id="3.40.190.10">
    <property type="entry name" value="Periplasmic binding protein-like II"/>
    <property type="match status" value="2"/>
</dbReference>
<dbReference type="PANTHER" id="PTHR30537">
    <property type="entry name" value="HTH-TYPE TRANSCRIPTIONAL REGULATOR"/>
    <property type="match status" value="1"/>
</dbReference>
<dbReference type="SUPFAM" id="SSF53850">
    <property type="entry name" value="Periplasmic binding protein-like II"/>
    <property type="match status" value="1"/>
</dbReference>
<dbReference type="InterPro" id="IPR058163">
    <property type="entry name" value="LysR-type_TF_proteobact-type"/>
</dbReference>
<dbReference type="Proteomes" id="UP000565155">
    <property type="component" value="Unassembled WGS sequence"/>
</dbReference>
<evidence type="ECO:0000313" key="3">
    <source>
        <dbReference type="EMBL" id="NMR77510.1"/>
    </source>
</evidence>
<accession>A0A7Y0N385</accession>
<dbReference type="GO" id="GO:0003700">
    <property type="term" value="F:DNA-binding transcription factor activity"/>
    <property type="evidence" value="ECO:0007669"/>
    <property type="project" value="TreeGrafter"/>
</dbReference>